<dbReference type="PROSITE" id="PS50103">
    <property type="entry name" value="ZF_C3H1"/>
    <property type="match status" value="1"/>
</dbReference>
<dbReference type="PANTHER" id="PTHR24133:SF40">
    <property type="entry name" value="ANKYRIN REPEAT DOMAIN 44"/>
    <property type="match status" value="1"/>
</dbReference>
<sequence length="619" mass="69624">METETMMFESNHCGRSLYPRFMSVSSKDLITSSTDHDIDAIKAEKRLIDLIVKDEKDKFVNQSKNLFQVISNEQNLENTETEVIDRRFALRLLFLACHIDSVECAEALLVGKIGPGVQVNEYDEFGKTALHCAAEMHSKRCIDLLLRYSARTDLRSTDDSEELPIEMALSSKRMITWSSDETIDDLLVKFSKMDLSAVRLLAENTYDIAEVAYLSSMEGEVVSLAALLMVVPEKVTASIMVLRPEGGLASKDMTTIYECAIREVLCLGQKEGSFKVSRRRLGLMSRTQKRNLLLIEIELLQLFDASFLQRPDRRVTSPLILAAQVCDEEVVKLLLGTNIDVNETDREGNSALHCYLKHCSNTKIPRIPLLLLKRGANVSQRNKLGLTPLHLAASSGYFQALQILLLKDPDCVDAISEMNETPLFFAVKNDFLNCAQLLLCRHAIPAEPRRQLILSPKAKTEICKYFESPRGCARGANCSHGEAELKQGMQGMQISCFPTTEELKRKIFIGGLPASFDSVECAEALMVGKMGPGVQVNEFDEFGKTTLHCAADMRSNRCIELLLRNRARTDLRSTDDSEELPIEMALSSKRMITWSSEETIDDLLVKFSEMDFWLRTQMI</sequence>
<dbReference type="InterPro" id="IPR002110">
    <property type="entry name" value="Ankyrin_rpt"/>
</dbReference>
<feature type="repeat" description="ANK" evidence="1">
    <location>
        <begin position="542"/>
        <end position="574"/>
    </location>
</feature>
<evidence type="ECO:0000313" key="5">
    <source>
        <dbReference type="Proteomes" id="UP000631114"/>
    </source>
</evidence>
<dbReference type="InterPro" id="IPR000571">
    <property type="entry name" value="Znf_CCCH"/>
</dbReference>
<reference evidence="4 5" key="1">
    <citation type="submission" date="2020-10" db="EMBL/GenBank/DDBJ databases">
        <title>The Coptis chinensis genome and diversification of protoberbering-type alkaloids.</title>
        <authorList>
            <person name="Wang B."/>
            <person name="Shu S."/>
            <person name="Song C."/>
            <person name="Liu Y."/>
        </authorList>
    </citation>
    <scope>NUCLEOTIDE SEQUENCE [LARGE SCALE GENOMIC DNA]</scope>
    <source>
        <strain evidence="4">HL-2020</strain>
        <tissue evidence="4">Leaf</tissue>
    </source>
</reference>
<dbReference type="Proteomes" id="UP000631114">
    <property type="component" value="Unassembled WGS sequence"/>
</dbReference>
<name>A0A835IYP1_9MAGN</name>
<feature type="domain" description="C3H1-type" evidence="3">
    <location>
        <begin position="457"/>
        <end position="478"/>
    </location>
</feature>
<evidence type="ECO:0000256" key="1">
    <source>
        <dbReference type="PROSITE-ProRule" id="PRU00023"/>
    </source>
</evidence>
<dbReference type="PANTHER" id="PTHR24133">
    <property type="entry name" value="ANKYRIN DOMAIN-CONTAINING"/>
    <property type="match status" value="1"/>
</dbReference>
<protein>
    <recommendedName>
        <fullName evidence="3">C3H1-type domain-containing protein</fullName>
    </recommendedName>
</protein>
<dbReference type="PROSITE" id="PS50088">
    <property type="entry name" value="ANK_REPEAT"/>
    <property type="match status" value="4"/>
</dbReference>
<comment type="caution">
    <text evidence="4">The sequence shown here is derived from an EMBL/GenBank/DDBJ whole genome shotgun (WGS) entry which is preliminary data.</text>
</comment>
<keyword evidence="2" id="KW-0863">Zinc-finger</keyword>
<feature type="zinc finger region" description="C3H1-type" evidence="2">
    <location>
        <begin position="457"/>
        <end position="478"/>
    </location>
</feature>
<keyword evidence="1" id="KW-0040">ANK repeat</keyword>
<evidence type="ECO:0000256" key="2">
    <source>
        <dbReference type="PROSITE-ProRule" id="PRU00723"/>
    </source>
</evidence>
<feature type="repeat" description="ANK" evidence="1">
    <location>
        <begin position="125"/>
        <end position="157"/>
    </location>
</feature>
<dbReference type="Pfam" id="PF12796">
    <property type="entry name" value="Ank_2"/>
    <property type="match status" value="2"/>
</dbReference>
<keyword evidence="2" id="KW-0862">Zinc</keyword>
<proteinExistence type="predicted"/>
<gene>
    <name evidence="4" type="ORF">IFM89_031291</name>
</gene>
<dbReference type="SUPFAM" id="SSF48403">
    <property type="entry name" value="Ankyrin repeat"/>
    <property type="match status" value="1"/>
</dbReference>
<dbReference type="GO" id="GO:0010468">
    <property type="term" value="P:regulation of gene expression"/>
    <property type="evidence" value="ECO:0007669"/>
    <property type="project" value="UniProtKB-ARBA"/>
</dbReference>
<evidence type="ECO:0000313" key="4">
    <source>
        <dbReference type="EMBL" id="KAF9626164.1"/>
    </source>
</evidence>
<feature type="repeat" description="ANK" evidence="1">
    <location>
        <begin position="314"/>
        <end position="346"/>
    </location>
</feature>
<dbReference type="OrthoDB" id="673776at2759"/>
<keyword evidence="2" id="KW-0479">Metal-binding</keyword>
<evidence type="ECO:0000259" key="3">
    <source>
        <dbReference type="PROSITE" id="PS50103"/>
    </source>
</evidence>
<dbReference type="Gene3D" id="1.25.40.20">
    <property type="entry name" value="Ankyrin repeat-containing domain"/>
    <property type="match status" value="3"/>
</dbReference>
<dbReference type="InterPro" id="IPR052391">
    <property type="entry name" value="E3_Ligase-Neurotoxin"/>
</dbReference>
<organism evidence="4 5">
    <name type="scientific">Coptis chinensis</name>
    <dbReference type="NCBI Taxonomy" id="261450"/>
    <lineage>
        <taxon>Eukaryota</taxon>
        <taxon>Viridiplantae</taxon>
        <taxon>Streptophyta</taxon>
        <taxon>Embryophyta</taxon>
        <taxon>Tracheophyta</taxon>
        <taxon>Spermatophyta</taxon>
        <taxon>Magnoliopsida</taxon>
        <taxon>Ranunculales</taxon>
        <taxon>Ranunculaceae</taxon>
        <taxon>Coptidoideae</taxon>
        <taxon>Coptis</taxon>
    </lineage>
</organism>
<dbReference type="SMART" id="SM00248">
    <property type="entry name" value="ANK"/>
    <property type="match status" value="6"/>
</dbReference>
<dbReference type="AlphaFoldDB" id="A0A835IYP1"/>
<dbReference type="GO" id="GO:0008270">
    <property type="term" value="F:zinc ion binding"/>
    <property type="evidence" value="ECO:0007669"/>
    <property type="project" value="UniProtKB-KW"/>
</dbReference>
<dbReference type="InterPro" id="IPR036770">
    <property type="entry name" value="Ankyrin_rpt-contain_sf"/>
</dbReference>
<feature type="repeat" description="ANK" evidence="1">
    <location>
        <begin position="384"/>
        <end position="405"/>
    </location>
</feature>
<dbReference type="Pfam" id="PF13637">
    <property type="entry name" value="Ank_4"/>
    <property type="match status" value="1"/>
</dbReference>
<accession>A0A835IYP1</accession>
<dbReference type="PROSITE" id="PS50297">
    <property type="entry name" value="ANK_REP_REGION"/>
    <property type="match status" value="1"/>
</dbReference>
<keyword evidence="5" id="KW-1185">Reference proteome</keyword>
<dbReference type="EMBL" id="JADFTS010000001">
    <property type="protein sequence ID" value="KAF9626164.1"/>
    <property type="molecule type" value="Genomic_DNA"/>
</dbReference>